<dbReference type="Pfam" id="PF08240">
    <property type="entry name" value="ADH_N"/>
    <property type="match status" value="1"/>
</dbReference>
<dbReference type="SUPFAM" id="SSF51735">
    <property type="entry name" value="NAD(P)-binding Rossmann-fold domains"/>
    <property type="match status" value="1"/>
</dbReference>
<dbReference type="PANTHER" id="PTHR43189:SF1">
    <property type="entry name" value="ZINC-TYPE ALCOHOL DEHYDROGENASE-LIKE PROTEIN C1198.01"/>
    <property type="match status" value="1"/>
</dbReference>
<proteinExistence type="predicted"/>
<accession>A0A6J6XB67</accession>
<feature type="domain" description="Enoyl reductase (ER)" evidence="2">
    <location>
        <begin position="9"/>
        <end position="337"/>
    </location>
</feature>
<dbReference type="Gene3D" id="3.40.50.720">
    <property type="entry name" value="NAD(P)-binding Rossmann-like Domain"/>
    <property type="match status" value="1"/>
</dbReference>
<evidence type="ECO:0000256" key="1">
    <source>
        <dbReference type="ARBA" id="ARBA00023002"/>
    </source>
</evidence>
<evidence type="ECO:0000313" key="3">
    <source>
        <dbReference type="EMBL" id="CAB4792506.1"/>
    </source>
</evidence>
<reference evidence="3" key="1">
    <citation type="submission" date="2020-05" db="EMBL/GenBank/DDBJ databases">
        <authorList>
            <person name="Chiriac C."/>
            <person name="Salcher M."/>
            <person name="Ghai R."/>
            <person name="Kavagutti S V."/>
        </authorList>
    </citation>
    <scope>NUCLEOTIDE SEQUENCE</scope>
</reference>
<evidence type="ECO:0000259" key="2">
    <source>
        <dbReference type="SMART" id="SM00829"/>
    </source>
</evidence>
<dbReference type="SUPFAM" id="SSF50129">
    <property type="entry name" value="GroES-like"/>
    <property type="match status" value="1"/>
</dbReference>
<gene>
    <name evidence="3" type="ORF">UFOPK2925_01581</name>
</gene>
<dbReference type="InterPro" id="IPR013149">
    <property type="entry name" value="ADH-like_C"/>
</dbReference>
<dbReference type="AlphaFoldDB" id="A0A6J6XB67"/>
<dbReference type="EMBL" id="CAEZZU010000304">
    <property type="protein sequence ID" value="CAB4792506.1"/>
    <property type="molecule type" value="Genomic_DNA"/>
</dbReference>
<dbReference type="GO" id="GO:0016491">
    <property type="term" value="F:oxidoreductase activity"/>
    <property type="evidence" value="ECO:0007669"/>
    <property type="project" value="UniProtKB-KW"/>
</dbReference>
<dbReference type="PANTHER" id="PTHR43189">
    <property type="entry name" value="ZINC-TYPE ALCOHOL DEHYDROGENASE-LIKE PROTEIN C1198.01-RELATED"/>
    <property type="match status" value="1"/>
</dbReference>
<organism evidence="3">
    <name type="scientific">freshwater metagenome</name>
    <dbReference type="NCBI Taxonomy" id="449393"/>
    <lineage>
        <taxon>unclassified sequences</taxon>
        <taxon>metagenomes</taxon>
        <taxon>ecological metagenomes</taxon>
    </lineage>
</organism>
<sequence length="350" mass="36638">MRAVVAENGRLEVRDYADPVPEAGEILVAVRACGICGSDIHTLAHGEEVAALEAVLGGGAGFDPASPYVLGHEFCAEVLDAGAETFGFDAGDLVVSMPFLLRPSGVVPLGFAHSEPGGYAERMVLTGGICLKVPNGLDHRRAALTEPMAVALHAVNKSGIKQGDAAVIVGCGPIGLAIIPWLRLRGIEPIVAADFSAKRRALALELGADLAVDPRDEAVTDAWRRVDGAKELVIFEAVGTPGMIDSVVSMAPSRARLLIAGVCMPPDTFRPFVAIIKELSMQFVYCYDGDEFAEALQAIAEGEVVVDSLITGTVGLDGVSEAFRLLGDPEDHVKILIEPGSGPEVLHVST</sequence>
<keyword evidence="1" id="KW-0560">Oxidoreductase</keyword>
<dbReference type="Gene3D" id="3.90.180.10">
    <property type="entry name" value="Medium-chain alcohol dehydrogenases, catalytic domain"/>
    <property type="match status" value="1"/>
</dbReference>
<dbReference type="InterPro" id="IPR011032">
    <property type="entry name" value="GroES-like_sf"/>
</dbReference>
<protein>
    <submittedName>
        <fullName evidence="3">Unannotated protein</fullName>
    </submittedName>
</protein>
<dbReference type="InterPro" id="IPR013154">
    <property type="entry name" value="ADH-like_N"/>
</dbReference>
<dbReference type="CDD" id="cd08262">
    <property type="entry name" value="Zn_ADH8"/>
    <property type="match status" value="1"/>
</dbReference>
<dbReference type="Pfam" id="PF00107">
    <property type="entry name" value="ADH_zinc_N"/>
    <property type="match status" value="1"/>
</dbReference>
<dbReference type="SMART" id="SM00829">
    <property type="entry name" value="PKS_ER"/>
    <property type="match status" value="1"/>
</dbReference>
<dbReference type="InterPro" id="IPR036291">
    <property type="entry name" value="NAD(P)-bd_dom_sf"/>
</dbReference>
<name>A0A6J6XB67_9ZZZZ</name>
<dbReference type="InterPro" id="IPR020843">
    <property type="entry name" value="ER"/>
</dbReference>